<evidence type="ECO:0000313" key="3">
    <source>
        <dbReference type="EMBL" id="KAG7380200.1"/>
    </source>
</evidence>
<dbReference type="Proteomes" id="UP000693981">
    <property type="component" value="Unassembled WGS sequence"/>
</dbReference>
<keyword evidence="1" id="KW-0175">Coiled coil</keyword>
<gene>
    <name evidence="3" type="ORF">PHYBOEH_011539</name>
</gene>
<feature type="compositionally biased region" description="Acidic residues" evidence="2">
    <location>
        <begin position="160"/>
        <end position="170"/>
    </location>
</feature>
<accession>A0A8T1VJ06</accession>
<dbReference type="OrthoDB" id="100813at2759"/>
<evidence type="ECO:0000313" key="4">
    <source>
        <dbReference type="Proteomes" id="UP000693981"/>
    </source>
</evidence>
<dbReference type="EMBL" id="JAGDFL010000886">
    <property type="protein sequence ID" value="KAG7380200.1"/>
    <property type="molecule type" value="Genomic_DNA"/>
</dbReference>
<feature type="compositionally biased region" description="Polar residues" evidence="2">
    <location>
        <begin position="14"/>
        <end position="26"/>
    </location>
</feature>
<feature type="compositionally biased region" description="Low complexity" evidence="2">
    <location>
        <begin position="175"/>
        <end position="205"/>
    </location>
</feature>
<feature type="coiled-coil region" evidence="1">
    <location>
        <begin position="254"/>
        <end position="302"/>
    </location>
</feature>
<evidence type="ECO:0000256" key="1">
    <source>
        <dbReference type="SAM" id="Coils"/>
    </source>
</evidence>
<feature type="compositionally biased region" description="Basic residues" evidence="2">
    <location>
        <begin position="113"/>
        <end position="126"/>
    </location>
</feature>
<evidence type="ECO:0000256" key="2">
    <source>
        <dbReference type="SAM" id="MobiDB-lite"/>
    </source>
</evidence>
<feature type="compositionally biased region" description="Polar residues" evidence="2">
    <location>
        <begin position="319"/>
        <end position="333"/>
    </location>
</feature>
<feature type="compositionally biased region" description="Acidic residues" evidence="2">
    <location>
        <begin position="346"/>
        <end position="356"/>
    </location>
</feature>
<proteinExistence type="predicted"/>
<dbReference type="AlphaFoldDB" id="A0A8T1VJ06"/>
<evidence type="ECO:0008006" key="5">
    <source>
        <dbReference type="Google" id="ProtNLM"/>
    </source>
</evidence>
<reference evidence="3" key="1">
    <citation type="submission" date="2021-02" db="EMBL/GenBank/DDBJ databases">
        <authorList>
            <person name="Palmer J.M."/>
        </authorList>
    </citation>
    <scope>NUCLEOTIDE SEQUENCE</scope>
    <source>
        <strain evidence="3">SCRP23</strain>
    </source>
</reference>
<protein>
    <recommendedName>
        <fullName evidence="5">HTH CENPB-type domain-containing protein</fullName>
    </recommendedName>
</protein>
<feature type="region of interest" description="Disordered" evidence="2">
    <location>
        <begin position="1"/>
        <end position="59"/>
    </location>
</feature>
<comment type="caution">
    <text evidence="3">The sequence shown here is derived from an EMBL/GenBank/DDBJ whole genome shotgun (WGS) entry which is preliminary data.</text>
</comment>
<keyword evidence="4" id="KW-1185">Reference proteome</keyword>
<feature type="region of interest" description="Disordered" evidence="2">
    <location>
        <begin position="307"/>
        <end position="356"/>
    </location>
</feature>
<organism evidence="3 4">
    <name type="scientific">Phytophthora boehmeriae</name>
    <dbReference type="NCBI Taxonomy" id="109152"/>
    <lineage>
        <taxon>Eukaryota</taxon>
        <taxon>Sar</taxon>
        <taxon>Stramenopiles</taxon>
        <taxon>Oomycota</taxon>
        <taxon>Peronosporomycetes</taxon>
        <taxon>Peronosporales</taxon>
        <taxon>Peronosporaceae</taxon>
        <taxon>Phytophthora</taxon>
    </lineage>
</organism>
<feature type="region of interest" description="Disordered" evidence="2">
    <location>
        <begin position="113"/>
        <end position="240"/>
    </location>
</feature>
<sequence>MVQARPSREAALQSPLQGKSTRSLAKSSPLAKDAFGRPIHGQDVHAKQGRPPKYMSKEDEQGILDVVAARLSTGFSMEEFELRELVRQCALANNPNVSEDFPNTKYMQRFIKKHKPLASFQKRRRSSGGGDSSMTAKSRTRPDAPQEIIESTIVPNTLTDEQEPDPDTATEEAYTNTVADATTTTVSSANARSMSQSSEEPQSTSSERDTGFYPQQLSSEDLEVETTEDKGRTPPTMVDIGTQISCSIGSATSVQDLEIAIEETKRQLATRSRRWDELDRELNDVGVEMDDLKVNLEALIKRRDRRLEAVQGKRRTAPPSRSNGEHGSSTYSRSPKRSRIVNADDERNEEGDDYAY</sequence>
<name>A0A8T1VJ06_9STRA</name>